<evidence type="ECO:0000256" key="1">
    <source>
        <dbReference type="ARBA" id="ARBA00004141"/>
    </source>
</evidence>
<dbReference type="Pfam" id="PF00528">
    <property type="entry name" value="BPD_transp_1"/>
    <property type="match status" value="1"/>
</dbReference>
<sequence>MLLKEGSTYGTSRWFGGNVTVNALFRGKGWSFGFRTAIMLYFVCLIVLPILGIYTQSFSLGWAPFWESVSDPLAWKAVLLTVKLALIATILNIFLGTMIGWVLIRYRFPGRSLLNSLVDLPFALPTAVGGLLILLLLGPNSLVGSLAESIGIEIVFHEPAIVVAMLFVTFPFVIRAIQPLLEELDKSEEEAAYTLGASKAKTFFQVIFPTMLPGILSGAMLAFSRGLAEFGAVVLVAGNIPGKTLVASVYIFGEIESDNPQGAAAVSVILLTLSFLILWIVNLLQARRSGAK</sequence>
<feature type="transmembrane region" description="Helical" evidence="10">
    <location>
        <begin position="74"/>
        <end position="104"/>
    </location>
</feature>
<dbReference type="PANTHER" id="PTHR30406">
    <property type="entry name" value="SULFATE TRANSPORT SYSTEM PERMEASE PROTEIN"/>
    <property type="match status" value="1"/>
</dbReference>
<dbReference type="NCBIfam" id="TIGR02139">
    <property type="entry name" value="permease_CysT"/>
    <property type="match status" value="1"/>
</dbReference>
<comment type="subcellular location">
    <subcellularLocation>
        <location evidence="10">Cell membrane</location>
        <topology evidence="10">Multi-pass membrane protein</topology>
    </subcellularLocation>
    <subcellularLocation>
        <location evidence="1">Membrane</location>
        <topology evidence="1">Multi-pass membrane protein</topology>
    </subcellularLocation>
</comment>
<dbReference type="GO" id="GO:0015419">
    <property type="term" value="F:ABC-type sulfate transporter activity"/>
    <property type="evidence" value="ECO:0007669"/>
    <property type="project" value="InterPro"/>
</dbReference>
<protein>
    <recommendedName>
        <fullName evidence="10">Molybdenum transport system permease</fullName>
    </recommendedName>
</protein>
<evidence type="ECO:0000256" key="6">
    <source>
        <dbReference type="ARBA" id="ARBA00022989"/>
    </source>
</evidence>
<keyword evidence="8 10" id="KW-0472">Membrane</keyword>
<feature type="transmembrane region" description="Helical" evidence="10">
    <location>
        <begin position="32"/>
        <end position="54"/>
    </location>
</feature>
<feature type="domain" description="ABC transmembrane type-1" evidence="11">
    <location>
        <begin position="78"/>
        <end position="281"/>
    </location>
</feature>
<dbReference type="AlphaFoldDB" id="A0A3A1V5B8"/>
<dbReference type="NCBIfam" id="TIGR02141">
    <property type="entry name" value="modB_ABC"/>
    <property type="match status" value="1"/>
</dbReference>
<keyword evidence="13" id="KW-1185">Reference proteome</keyword>
<evidence type="ECO:0000256" key="10">
    <source>
        <dbReference type="RuleBase" id="RU365097"/>
    </source>
</evidence>
<proteinExistence type="inferred from homology"/>
<keyword evidence="5 10" id="KW-0812">Transmembrane</keyword>
<gene>
    <name evidence="12" type="primary">cysT</name>
    <name evidence="12" type="ORF">D3P08_12055</name>
</gene>
<feature type="transmembrane region" description="Helical" evidence="10">
    <location>
        <begin position="116"/>
        <end position="137"/>
    </location>
</feature>
<dbReference type="CDD" id="cd06261">
    <property type="entry name" value="TM_PBP2"/>
    <property type="match status" value="1"/>
</dbReference>
<evidence type="ECO:0000256" key="7">
    <source>
        <dbReference type="ARBA" id="ARBA00023032"/>
    </source>
</evidence>
<dbReference type="Gene3D" id="1.10.3720.10">
    <property type="entry name" value="MetI-like"/>
    <property type="match status" value="1"/>
</dbReference>
<dbReference type="InterPro" id="IPR035906">
    <property type="entry name" value="MetI-like_sf"/>
</dbReference>
<evidence type="ECO:0000313" key="12">
    <source>
        <dbReference type="EMBL" id="RIX52740.1"/>
    </source>
</evidence>
<keyword evidence="10" id="KW-1003">Cell membrane</keyword>
<evidence type="ECO:0000313" key="13">
    <source>
        <dbReference type="Proteomes" id="UP000266482"/>
    </source>
</evidence>
<dbReference type="InterPro" id="IPR000515">
    <property type="entry name" value="MetI-like"/>
</dbReference>
<name>A0A3A1V5B8_9BACL</name>
<keyword evidence="4 10" id="KW-0500">Molybdenum</keyword>
<evidence type="ECO:0000259" key="11">
    <source>
        <dbReference type="PROSITE" id="PS50928"/>
    </source>
</evidence>
<dbReference type="SUPFAM" id="SSF161098">
    <property type="entry name" value="MetI-like"/>
    <property type="match status" value="1"/>
</dbReference>
<dbReference type="InterPro" id="IPR011867">
    <property type="entry name" value="ModB_ABC"/>
</dbReference>
<organism evidence="12 13">
    <name type="scientific">Paenibacillus nanensis</name>
    <dbReference type="NCBI Taxonomy" id="393251"/>
    <lineage>
        <taxon>Bacteria</taxon>
        <taxon>Bacillati</taxon>
        <taxon>Bacillota</taxon>
        <taxon>Bacilli</taxon>
        <taxon>Bacillales</taxon>
        <taxon>Paenibacillaceae</taxon>
        <taxon>Paenibacillus</taxon>
    </lineage>
</organism>
<evidence type="ECO:0000256" key="3">
    <source>
        <dbReference type="ARBA" id="ARBA00022448"/>
    </source>
</evidence>
<dbReference type="GO" id="GO:0005886">
    <property type="term" value="C:plasma membrane"/>
    <property type="evidence" value="ECO:0007669"/>
    <property type="project" value="UniProtKB-SubCell"/>
</dbReference>
<accession>A0A3A1V5B8</accession>
<comment type="function">
    <text evidence="10">Part of the binding-protein-dependent transport system for molybdenum; probably responsible for the translocation of the substrate across the membrane.</text>
</comment>
<comment type="function">
    <text evidence="9">Part of the ABC transporter complex CysAWTP (TC 3.A.1.6.1) involved in sulfate/thiosulfate import. Probably responsible for the translocation of the substrate across the membrane.</text>
</comment>
<dbReference type="Proteomes" id="UP000266482">
    <property type="component" value="Unassembled WGS sequence"/>
</dbReference>
<dbReference type="GO" id="GO:0015098">
    <property type="term" value="F:molybdate ion transmembrane transporter activity"/>
    <property type="evidence" value="ECO:0007669"/>
    <property type="project" value="UniProtKB-UniRule"/>
</dbReference>
<dbReference type="OrthoDB" id="9795403at2"/>
<evidence type="ECO:0000256" key="5">
    <source>
        <dbReference type="ARBA" id="ARBA00022692"/>
    </source>
</evidence>
<dbReference type="PROSITE" id="PS50928">
    <property type="entry name" value="ABC_TM1"/>
    <property type="match status" value="1"/>
</dbReference>
<dbReference type="EMBL" id="QXQA01000006">
    <property type="protein sequence ID" value="RIX52740.1"/>
    <property type="molecule type" value="Genomic_DNA"/>
</dbReference>
<reference evidence="12 13" key="1">
    <citation type="submission" date="2018-09" db="EMBL/GenBank/DDBJ databases">
        <title>Paenibacillus aracenensis nov. sp. isolated from a cave in southern Spain.</title>
        <authorList>
            <person name="Jurado V."/>
            <person name="Gutierrez-Patricio S."/>
            <person name="Gonzalez-Pimentel J.L."/>
            <person name="Miller A.Z."/>
            <person name="Laiz L."/>
            <person name="Saiz-Jimenez C."/>
        </authorList>
    </citation>
    <scope>NUCLEOTIDE SEQUENCE [LARGE SCALE GENOMIC DNA]</scope>
    <source>
        <strain evidence="12 13">DSM 22867</strain>
    </source>
</reference>
<comment type="subunit">
    <text evidence="2">The complex is composed of two ATP-binding proteins (CysA), two transmembrane proteins (CysT and CysW) and a solute-binding protein (CysP).</text>
</comment>
<keyword evidence="3 10" id="KW-0813">Transport</keyword>
<evidence type="ECO:0000256" key="2">
    <source>
        <dbReference type="ARBA" id="ARBA00011779"/>
    </source>
</evidence>
<keyword evidence="7" id="KW-0764">Sulfate transport</keyword>
<comment type="caution">
    <text evidence="12">The sequence shown here is derived from an EMBL/GenBank/DDBJ whole genome shotgun (WGS) entry which is preliminary data.</text>
</comment>
<keyword evidence="6 10" id="KW-1133">Transmembrane helix</keyword>
<dbReference type="InterPro" id="IPR011865">
    <property type="entry name" value="CysT_permease"/>
</dbReference>
<feature type="transmembrane region" description="Helical" evidence="10">
    <location>
        <begin position="203"/>
        <end position="223"/>
    </location>
</feature>
<comment type="similarity">
    <text evidence="10">Belongs to the binding-protein-dependent transport system permease family. CysTW subfamily.</text>
</comment>
<evidence type="ECO:0000256" key="8">
    <source>
        <dbReference type="ARBA" id="ARBA00023136"/>
    </source>
</evidence>
<evidence type="ECO:0000256" key="9">
    <source>
        <dbReference type="ARBA" id="ARBA00025323"/>
    </source>
</evidence>
<dbReference type="PANTHER" id="PTHR30406:SF8">
    <property type="entry name" value="SULFATE TRANSPORT SYSTEM PERMEASE PROTEIN CYST"/>
    <property type="match status" value="1"/>
</dbReference>
<feature type="transmembrane region" description="Helical" evidence="10">
    <location>
        <begin position="264"/>
        <end position="284"/>
    </location>
</feature>
<dbReference type="NCBIfam" id="TIGR00969">
    <property type="entry name" value="3a0106s02"/>
    <property type="match status" value="1"/>
</dbReference>
<dbReference type="InterPro" id="IPR005667">
    <property type="entry name" value="Sulph_transpt2"/>
</dbReference>
<feature type="transmembrane region" description="Helical" evidence="10">
    <location>
        <begin position="230"/>
        <end position="252"/>
    </location>
</feature>
<evidence type="ECO:0000256" key="4">
    <source>
        <dbReference type="ARBA" id="ARBA00022505"/>
    </source>
</evidence>